<reference evidence="2" key="1">
    <citation type="submission" date="2018-09" db="EMBL/GenBank/DDBJ databases">
        <authorList>
            <person name="Livingstone P.G."/>
            <person name="Whitworth D.E."/>
        </authorList>
    </citation>
    <scope>NUCLEOTIDE SEQUENCE [LARGE SCALE GENOMIC DNA]</scope>
    <source>
        <strain evidence="2">CA043D</strain>
    </source>
</reference>
<dbReference type="Proteomes" id="UP000268313">
    <property type="component" value="Unassembled WGS sequence"/>
</dbReference>
<name>A0A3A8K564_9BACT</name>
<gene>
    <name evidence="1" type="ORF">D7X32_14655</name>
</gene>
<dbReference type="OrthoDB" id="5496631at2"/>
<dbReference type="AlphaFoldDB" id="A0A3A8K564"/>
<protein>
    <submittedName>
        <fullName evidence="1">Uncharacterized protein</fullName>
    </submittedName>
</protein>
<comment type="caution">
    <text evidence="1">The sequence shown here is derived from an EMBL/GenBank/DDBJ whole genome shotgun (WGS) entry which is preliminary data.</text>
</comment>
<keyword evidence="2" id="KW-1185">Reference proteome</keyword>
<organism evidence="1 2">
    <name type="scientific">Corallococcus carmarthensis</name>
    <dbReference type="NCBI Taxonomy" id="2316728"/>
    <lineage>
        <taxon>Bacteria</taxon>
        <taxon>Pseudomonadati</taxon>
        <taxon>Myxococcota</taxon>
        <taxon>Myxococcia</taxon>
        <taxon>Myxococcales</taxon>
        <taxon>Cystobacterineae</taxon>
        <taxon>Myxococcaceae</taxon>
        <taxon>Corallococcus</taxon>
    </lineage>
</organism>
<proteinExistence type="predicted"/>
<sequence length="282" mass="31316">MTSPWFNVPALYCRVHLSASHRSREETMPAIHGYTTHDVTLSAVGTFQLVAAHGDRPYFRNEKVTLRVQARIFNELEFQGGGGETIRRGGRSTFGGVTQPSDVNLELTTEEKHEAYLRMGSMGPFTLKHRIDVWDTSPPKPAQGHVNEEFNVDAMLSLTLPKTPGQVRLDAFEKSLIGSPFSCCDSRCEVRLSGLLRLTPDVPVFHLADDTLDQNPIPHCRVRVLCPDGATREFESDEAGDIFIPRASTKDVYTLLEVLDDRAPQSAAIPGTWTVDTVPDRV</sequence>
<evidence type="ECO:0000313" key="1">
    <source>
        <dbReference type="EMBL" id="RKH03190.1"/>
    </source>
</evidence>
<evidence type="ECO:0000313" key="2">
    <source>
        <dbReference type="Proteomes" id="UP000268313"/>
    </source>
</evidence>
<dbReference type="EMBL" id="RAWE01000044">
    <property type="protein sequence ID" value="RKH03190.1"/>
    <property type="molecule type" value="Genomic_DNA"/>
</dbReference>
<accession>A0A3A8K564</accession>
<dbReference type="RefSeq" id="WP_120603157.1">
    <property type="nucleotide sequence ID" value="NZ_RAWE01000044.1"/>
</dbReference>